<dbReference type="RefSeq" id="WP_274686941.1">
    <property type="nucleotide sequence ID" value="NZ_JAPMOU010000001.1"/>
</dbReference>
<protein>
    <recommendedName>
        <fullName evidence="3">ATPase</fullName>
    </recommendedName>
</protein>
<evidence type="ECO:0008006" key="3">
    <source>
        <dbReference type="Google" id="ProtNLM"/>
    </source>
</evidence>
<comment type="caution">
    <text evidence="1">The sequence shown here is derived from an EMBL/GenBank/DDBJ whole genome shotgun (WGS) entry which is preliminary data.</text>
</comment>
<keyword evidence="2" id="KW-1185">Reference proteome</keyword>
<dbReference type="EMBL" id="JAPMOU010000001">
    <property type="protein sequence ID" value="MDE1460570.1"/>
    <property type="molecule type" value="Genomic_DNA"/>
</dbReference>
<dbReference type="Proteomes" id="UP001528823">
    <property type="component" value="Unassembled WGS sequence"/>
</dbReference>
<accession>A0ABT5U2H7</accession>
<sequence length="151" mass="18008">MQFPKLHDVLDYVVKTHWQMSQLYQKLSHKAEQEKVKLLLDYLVEHEKAISDNLIKIEEHTPSQVINLWYQELTNDPLFRQYHAKDFDKDISLNDVIQIALELDDRLIDLYQLLASHAKSHQAKETLNNLLYLEKQRKKQFLLNALQLNID</sequence>
<name>A0ABT5U2H7_9GAMM</name>
<dbReference type="SUPFAM" id="SSF47240">
    <property type="entry name" value="Ferritin-like"/>
    <property type="match status" value="1"/>
</dbReference>
<dbReference type="InterPro" id="IPR012347">
    <property type="entry name" value="Ferritin-like"/>
</dbReference>
<dbReference type="InterPro" id="IPR009078">
    <property type="entry name" value="Ferritin-like_SF"/>
</dbReference>
<reference evidence="1 2" key="1">
    <citation type="submission" date="2022-11" db="EMBL/GenBank/DDBJ databases">
        <title>Spartinivicinus poritis sp. nov., isolated from scleractinian coral Porites lutea.</title>
        <authorList>
            <person name="Zhang G."/>
            <person name="Cai L."/>
            <person name="Wei Q."/>
        </authorList>
    </citation>
    <scope>NUCLEOTIDE SEQUENCE [LARGE SCALE GENOMIC DNA]</scope>
    <source>
        <strain evidence="1 2">A2-2</strain>
    </source>
</reference>
<dbReference type="Gene3D" id="1.20.1260.10">
    <property type="match status" value="1"/>
</dbReference>
<proteinExistence type="predicted"/>
<organism evidence="1 2">
    <name type="scientific">Spartinivicinus poritis</name>
    <dbReference type="NCBI Taxonomy" id="2994640"/>
    <lineage>
        <taxon>Bacteria</taxon>
        <taxon>Pseudomonadati</taxon>
        <taxon>Pseudomonadota</taxon>
        <taxon>Gammaproteobacteria</taxon>
        <taxon>Oceanospirillales</taxon>
        <taxon>Zooshikellaceae</taxon>
        <taxon>Spartinivicinus</taxon>
    </lineage>
</organism>
<gene>
    <name evidence="1" type="ORF">ORQ98_01190</name>
</gene>
<evidence type="ECO:0000313" key="1">
    <source>
        <dbReference type="EMBL" id="MDE1460570.1"/>
    </source>
</evidence>
<evidence type="ECO:0000313" key="2">
    <source>
        <dbReference type="Proteomes" id="UP001528823"/>
    </source>
</evidence>